<dbReference type="RefSeq" id="WP_184003772.1">
    <property type="nucleotide sequence ID" value="NZ_BAABIF010000012.1"/>
</dbReference>
<name>A0A840Z0J1_9SPHN</name>
<evidence type="ECO:0000313" key="1">
    <source>
        <dbReference type="EMBL" id="MBB5719246.1"/>
    </source>
</evidence>
<protein>
    <submittedName>
        <fullName evidence="1">Uncharacterized protein</fullName>
    </submittedName>
</protein>
<reference evidence="1 2" key="1">
    <citation type="submission" date="2020-08" db="EMBL/GenBank/DDBJ databases">
        <title>Genomic Encyclopedia of Type Strains, Phase IV (KMG-IV): sequencing the most valuable type-strain genomes for metagenomic binning, comparative biology and taxonomic classification.</title>
        <authorList>
            <person name="Goeker M."/>
        </authorList>
    </citation>
    <scope>NUCLEOTIDE SEQUENCE [LARGE SCALE GENOMIC DNA]</scope>
    <source>
        <strain evidence="1 2">DSM 27203</strain>
    </source>
</reference>
<proteinExistence type="predicted"/>
<dbReference type="EMBL" id="JACIJI010000003">
    <property type="protein sequence ID" value="MBB5719246.1"/>
    <property type="molecule type" value="Genomic_DNA"/>
</dbReference>
<dbReference type="AlphaFoldDB" id="A0A840Z0J1"/>
<sequence length="431" mass="48659">MSDSSSDSELIAEELIELEEDTGGAQESLAELKKRCEAAKIEIRTRSFEDDGVTYTSVGLPSGRAKRWVGATGDRLERLLQVPFEKFVFLQGFEAICSYEDGFIEAGVRGIPVSTMAILRRMARLTGKEAEDYEFVLEPGDEAQGRPTYRIGNSSDEFAALVQLPGSFGRPTLRLENLSVSCHEQALDILNKYANGLLFQMDLAFDASFMLERERVRRFRPISRKVRAIELQYPTAEYDDAPLSLYWYARSARSMPLLQFLAFYQCIEFFFPTFSKAEARRKIALLLKDPTFRADRDSDVARLLSAISVSRSGGIGDERSQLRATVNECLNAEELRTFFDEDEDRSAFFRGKPKSGIHRIPLSNEGADLRNDVADRIYNFRCRIVHTKDGENQSGEMILPFSEEAGFLIFDIELAQFVARKVLIATSSLLA</sequence>
<organism evidence="1 2">
    <name type="scientific">Stakelama sediminis</name>
    <dbReference type="NCBI Taxonomy" id="463200"/>
    <lineage>
        <taxon>Bacteria</taxon>
        <taxon>Pseudomonadati</taxon>
        <taxon>Pseudomonadota</taxon>
        <taxon>Alphaproteobacteria</taxon>
        <taxon>Sphingomonadales</taxon>
        <taxon>Sphingomonadaceae</taxon>
        <taxon>Stakelama</taxon>
    </lineage>
</organism>
<dbReference type="Proteomes" id="UP000554342">
    <property type="component" value="Unassembled WGS sequence"/>
</dbReference>
<comment type="caution">
    <text evidence="1">The sequence shown here is derived from an EMBL/GenBank/DDBJ whole genome shotgun (WGS) entry which is preliminary data.</text>
</comment>
<accession>A0A840Z0J1</accession>
<gene>
    <name evidence="1" type="ORF">FHR23_002184</name>
</gene>
<keyword evidence="2" id="KW-1185">Reference proteome</keyword>
<evidence type="ECO:0000313" key="2">
    <source>
        <dbReference type="Proteomes" id="UP000554342"/>
    </source>
</evidence>